<comment type="subcellular location">
    <subcellularLocation>
        <location evidence="1">Cell membrane</location>
        <topology evidence="1">Multi-pass membrane protein</topology>
    </subcellularLocation>
</comment>
<dbReference type="Proteomes" id="UP000464317">
    <property type="component" value="Chromosome"/>
</dbReference>
<gene>
    <name evidence="7" type="ORF">JPM2_0140</name>
</gene>
<feature type="transmembrane region" description="Helical" evidence="6">
    <location>
        <begin position="217"/>
        <end position="235"/>
    </location>
</feature>
<evidence type="ECO:0000313" key="7">
    <source>
        <dbReference type="EMBL" id="BBU47321.1"/>
    </source>
</evidence>
<name>A0A809RTD4_9BACT</name>
<protein>
    <recommendedName>
        <fullName evidence="9">Amino acid permease</fullName>
    </recommendedName>
</protein>
<reference evidence="7 8" key="1">
    <citation type="submission" date="2020-01" db="EMBL/GenBank/DDBJ databases">
        <title>Complete genome sequence of Mycoplasma felis strain Myco-2.</title>
        <authorList>
            <person name="Kinoshita Y."/>
            <person name="Niwa H."/>
            <person name="Uchida-Fujii E."/>
            <person name="Nukada T."/>
        </authorList>
    </citation>
    <scope>NUCLEOTIDE SEQUENCE [LARGE SCALE GENOMIC DNA]</scope>
    <source>
        <strain evidence="7 8">Myco-2</strain>
    </source>
</reference>
<dbReference type="AlphaFoldDB" id="A0A809RTD4"/>
<dbReference type="KEGG" id="mfel:JPM2_0140"/>
<keyword evidence="8" id="KW-1185">Reference proteome</keyword>
<evidence type="ECO:0000256" key="3">
    <source>
        <dbReference type="ARBA" id="ARBA00022692"/>
    </source>
</evidence>
<feature type="transmembrane region" description="Helical" evidence="6">
    <location>
        <begin position="350"/>
        <end position="369"/>
    </location>
</feature>
<dbReference type="PANTHER" id="PTHR42770">
    <property type="entry name" value="AMINO ACID TRANSPORTER-RELATED"/>
    <property type="match status" value="1"/>
</dbReference>
<feature type="transmembrane region" description="Helical" evidence="6">
    <location>
        <begin position="103"/>
        <end position="123"/>
    </location>
</feature>
<dbReference type="Pfam" id="PF13520">
    <property type="entry name" value="AA_permease_2"/>
    <property type="match status" value="1"/>
</dbReference>
<dbReference type="InterPro" id="IPR002293">
    <property type="entry name" value="AA/rel_permease1"/>
</dbReference>
<feature type="transmembrane region" description="Helical" evidence="6">
    <location>
        <begin position="289"/>
        <end position="308"/>
    </location>
</feature>
<dbReference type="GO" id="GO:0005886">
    <property type="term" value="C:plasma membrane"/>
    <property type="evidence" value="ECO:0007669"/>
    <property type="project" value="UniProtKB-SubCell"/>
</dbReference>
<accession>A0A809RTD4</accession>
<proteinExistence type="predicted"/>
<dbReference type="PANTHER" id="PTHR42770:SF18">
    <property type="entry name" value="ARGININE_AGMATINE ANTIPORTER"/>
    <property type="match status" value="1"/>
</dbReference>
<evidence type="ECO:0008006" key="9">
    <source>
        <dbReference type="Google" id="ProtNLM"/>
    </source>
</evidence>
<evidence type="ECO:0000256" key="4">
    <source>
        <dbReference type="ARBA" id="ARBA00022989"/>
    </source>
</evidence>
<feature type="transmembrane region" description="Helical" evidence="6">
    <location>
        <begin position="143"/>
        <end position="162"/>
    </location>
</feature>
<feature type="transmembrane region" description="Helical" evidence="6">
    <location>
        <begin position="255"/>
        <end position="277"/>
    </location>
</feature>
<feature type="transmembrane region" description="Helical" evidence="6">
    <location>
        <begin position="381"/>
        <end position="407"/>
    </location>
</feature>
<evidence type="ECO:0000313" key="8">
    <source>
        <dbReference type="Proteomes" id="UP000464317"/>
    </source>
</evidence>
<organism evidence="7 8">
    <name type="scientific">Mycoplasmopsis felis</name>
    <dbReference type="NCBI Taxonomy" id="33923"/>
    <lineage>
        <taxon>Bacteria</taxon>
        <taxon>Bacillati</taxon>
        <taxon>Mycoplasmatota</taxon>
        <taxon>Mycoplasmoidales</taxon>
        <taxon>Metamycoplasmataceae</taxon>
        <taxon>Mycoplasmopsis</taxon>
    </lineage>
</organism>
<sequence>MKNKHFTEKSFTFLTINFIVGLGFLTTITEIFNLGLWGYLVIGLSLLTVCGTALVFSRMGNAFKDHYGGSYSYVRHLDKTLFEEELPNFSKWERIKRKLIHNFCFYVGWNQFLQSPVLSSISPLFLASAFELAIPKTTHNFEIIIWSIRIISIVFFGSLILISTKGLKLNTKVVFMTSVVKWGFIALGLFILIGFIIKNSGAGYLDLVSKKIKKQVSVSLIFVNVLIFIFAFAGIEDMASMAKDAHFKNFRKVLFISLGIVSSIYFVSYTLFLGLKLNENDTIEHFSKIYHLALGSAGIVVFIIGFIFNDIGYKITQSVSTARKLIPLALDNHINPKYADHNQHGEYKNAILFTAILTFLSMLVLWLLPTLLSKDSSENNPYFIAVIGVNAVALLLEDTFTTVVALILSRKKIIDKIPLWEKIIYSINIVWILTLLNIYLFPFILNNDWKQEHTFVIVVYLSFILIGFVFKLSWTIKQKRKSKN</sequence>
<keyword evidence="3 6" id="KW-0812">Transmembrane</keyword>
<evidence type="ECO:0000256" key="2">
    <source>
        <dbReference type="ARBA" id="ARBA00022475"/>
    </source>
</evidence>
<feature type="transmembrane region" description="Helical" evidence="6">
    <location>
        <begin position="37"/>
        <end position="56"/>
    </location>
</feature>
<evidence type="ECO:0000256" key="5">
    <source>
        <dbReference type="ARBA" id="ARBA00023136"/>
    </source>
</evidence>
<dbReference type="Gene3D" id="1.20.1740.10">
    <property type="entry name" value="Amino acid/polyamine transporter I"/>
    <property type="match status" value="1"/>
</dbReference>
<dbReference type="RefSeq" id="WP_161552855.1">
    <property type="nucleotide sequence ID" value="NZ_AP022325.1"/>
</dbReference>
<feature type="transmembrane region" description="Helical" evidence="6">
    <location>
        <begin position="174"/>
        <end position="197"/>
    </location>
</feature>
<dbReference type="PIRSF" id="PIRSF006060">
    <property type="entry name" value="AA_transporter"/>
    <property type="match status" value="1"/>
</dbReference>
<keyword evidence="5 6" id="KW-0472">Membrane</keyword>
<feature type="transmembrane region" description="Helical" evidence="6">
    <location>
        <begin position="453"/>
        <end position="474"/>
    </location>
</feature>
<dbReference type="InterPro" id="IPR050367">
    <property type="entry name" value="APC_superfamily"/>
</dbReference>
<dbReference type="GO" id="GO:0022857">
    <property type="term" value="F:transmembrane transporter activity"/>
    <property type="evidence" value="ECO:0007669"/>
    <property type="project" value="InterPro"/>
</dbReference>
<feature type="transmembrane region" description="Helical" evidence="6">
    <location>
        <begin position="419"/>
        <end position="441"/>
    </location>
</feature>
<keyword evidence="2" id="KW-1003">Cell membrane</keyword>
<dbReference type="EMBL" id="AP022325">
    <property type="protein sequence ID" value="BBU47321.1"/>
    <property type="molecule type" value="Genomic_DNA"/>
</dbReference>
<evidence type="ECO:0000256" key="1">
    <source>
        <dbReference type="ARBA" id="ARBA00004651"/>
    </source>
</evidence>
<keyword evidence="4 6" id="KW-1133">Transmembrane helix</keyword>
<evidence type="ECO:0000256" key="6">
    <source>
        <dbReference type="SAM" id="Phobius"/>
    </source>
</evidence>
<feature type="transmembrane region" description="Helical" evidence="6">
    <location>
        <begin position="12"/>
        <end position="31"/>
    </location>
</feature>